<keyword evidence="9" id="KW-0961">Cell wall biogenesis/degradation</keyword>
<evidence type="ECO:0000256" key="5">
    <source>
        <dbReference type="ARBA" id="ARBA00022960"/>
    </source>
</evidence>
<evidence type="ECO:0000256" key="6">
    <source>
        <dbReference type="ARBA" id="ARBA00022984"/>
    </source>
</evidence>
<dbReference type="PANTHER" id="PTHR30627">
    <property type="entry name" value="PEPTIDOGLYCAN D,D-TRANSPEPTIDASE"/>
    <property type="match status" value="1"/>
</dbReference>
<evidence type="ECO:0000256" key="4">
    <source>
        <dbReference type="ARBA" id="ARBA00022692"/>
    </source>
</evidence>
<evidence type="ECO:0000256" key="10">
    <source>
        <dbReference type="SAM" id="Phobius"/>
    </source>
</evidence>
<dbReference type="GO" id="GO:0071555">
    <property type="term" value="P:cell wall organization"/>
    <property type="evidence" value="ECO:0007669"/>
    <property type="project" value="UniProtKB-KW"/>
</dbReference>
<keyword evidence="4 10" id="KW-0812">Transmembrane</keyword>
<dbReference type="SUPFAM" id="SSF56601">
    <property type="entry name" value="beta-lactamase/transpeptidase-like"/>
    <property type="match status" value="1"/>
</dbReference>
<keyword evidence="7 10" id="KW-1133">Transmembrane helix</keyword>
<dbReference type="RefSeq" id="WP_268751710.1">
    <property type="nucleotide sequence ID" value="NZ_JAPRFQ010000001.1"/>
</dbReference>
<evidence type="ECO:0000256" key="2">
    <source>
        <dbReference type="ARBA" id="ARBA00007171"/>
    </source>
</evidence>
<dbReference type="GO" id="GO:0008360">
    <property type="term" value="P:regulation of cell shape"/>
    <property type="evidence" value="ECO:0007669"/>
    <property type="project" value="UniProtKB-KW"/>
</dbReference>
<evidence type="ECO:0000313" key="14">
    <source>
        <dbReference type="Proteomes" id="UP001146670"/>
    </source>
</evidence>
<dbReference type="InterPro" id="IPR012338">
    <property type="entry name" value="Beta-lactam/transpept-like"/>
</dbReference>
<evidence type="ECO:0000256" key="1">
    <source>
        <dbReference type="ARBA" id="ARBA00004162"/>
    </source>
</evidence>
<dbReference type="Gene3D" id="3.40.710.10">
    <property type="entry name" value="DD-peptidase/beta-lactamase superfamily"/>
    <property type="match status" value="1"/>
</dbReference>
<proteinExistence type="inferred from homology"/>
<accession>A0A9X3FVP9</accession>
<feature type="transmembrane region" description="Helical" evidence="10">
    <location>
        <begin position="21"/>
        <end position="41"/>
    </location>
</feature>
<dbReference type="GO" id="GO:0008658">
    <property type="term" value="F:penicillin binding"/>
    <property type="evidence" value="ECO:0007669"/>
    <property type="project" value="InterPro"/>
</dbReference>
<dbReference type="Pfam" id="PF03717">
    <property type="entry name" value="PBP_dimer"/>
    <property type="match status" value="1"/>
</dbReference>
<dbReference type="Gene3D" id="1.10.10.1230">
    <property type="entry name" value="Penicillin-binding protein, N-terminal non-catalytic domain, head sub-domain"/>
    <property type="match status" value="1"/>
</dbReference>
<dbReference type="InterPro" id="IPR050515">
    <property type="entry name" value="Beta-lactam/transpept"/>
</dbReference>
<comment type="similarity">
    <text evidence="2">Belongs to the transpeptidase family.</text>
</comment>
<dbReference type="GO" id="GO:0005886">
    <property type="term" value="C:plasma membrane"/>
    <property type="evidence" value="ECO:0007669"/>
    <property type="project" value="UniProtKB-SubCell"/>
</dbReference>
<dbReference type="GO" id="GO:0009252">
    <property type="term" value="P:peptidoglycan biosynthetic process"/>
    <property type="evidence" value="ECO:0007669"/>
    <property type="project" value="UniProtKB-KW"/>
</dbReference>
<evidence type="ECO:0000259" key="12">
    <source>
        <dbReference type="Pfam" id="PF03717"/>
    </source>
</evidence>
<dbReference type="Pfam" id="PF00905">
    <property type="entry name" value="Transpeptidase"/>
    <property type="match status" value="1"/>
</dbReference>
<keyword evidence="8 10" id="KW-0472">Membrane</keyword>
<evidence type="ECO:0000256" key="7">
    <source>
        <dbReference type="ARBA" id="ARBA00022989"/>
    </source>
</evidence>
<evidence type="ECO:0000256" key="3">
    <source>
        <dbReference type="ARBA" id="ARBA00022475"/>
    </source>
</evidence>
<feature type="domain" description="Penicillin-binding protein dimerisation" evidence="12">
    <location>
        <begin position="66"/>
        <end position="298"/>
    </location>
</feature>
<dbReference type="PANTHER" id="PTHR30627:SF2">
    <property type="entry name" value="PEPTIDOGLYCAN D,D-TRANSPEPTIDASE MRDA"/>
    <property type="match status" value="1"/>
</dbReference>
<sequence length="675" mass="74631">MADANRKNRQAPHWGKFLNRLNVILIAVFAMFAVLILRLTYIQLVEGDMFTHLVQKTDTNVARVGVPRGFIVDRNGEKLVDNEGLQAISYTRGQDVSAEDMARTADNLAKYIDVDADNLTDRDKQDYFAAKNIDRLTERLSDEEKSLSDDDIYEAQIDKIEAEDLDFSDQEMEAAAIFKKMNAAYAFTPTFIKNEEVTSTEVALVSEHSDELPGVAAGMDWRRVYPKDHLLRSVLGNVTTSEEGLPAEMADYYLAKGYARNDRVGNSYLELEYEDSLRGSKAINETEVNQNGEVVRQEQTYAGEMGDTLVLTIDSKLQEKLEKFAEEYLQNRSAPSNNQIYIVLTNPNNGEVLAMVGKQRNEDGEIVDNALGTISSSFVMGSAVKGATVAAGFHYDIIGTDQDNVMTDQPMNFAGTPTKASWWYTYNRDSEPVQLDEKMALARSSNVYMIKLAMAIGGITDYYDGMSLMNLDPSTPEKLRAVYQQFGLGVPTGIDLQNESAGINGGIPDNPGNSLDLSFGQFDTYTPMALNQYVSTIANGGKRIAPHVMKEIRQGQDDYQNGSVVYDSQPKILNTVQISNEELAAIQEGFYDQVNADYGLGHSAFEGFNIPVAGKSGTAEAGEGIENVTWVGYAPYENPEVAVSIAIPGVEISGQSTNVQEMSREVLDMYFNQED</sequence>
<dbReference type="AlphaFoldDB" id="A0A9X3FVP9"/>
<evidence type="ECO:0000256" key="9">
    <source>
        <dbReference type="ARBA" id="ARBA00023316"/>
    </source>
</evidence>
<comment type="subcellular location">
    <subcellularLocation>
        <location evidence="1">Cell membrane</location>
        <topology evidence="1">Single-pass membrane protein</topology>
    </subcellularLocation>
</comment>
<protein>
    <submittedName>
        <fullName evidence="13">Penicillin-binding transpeptidase domain-containing protein</fullName>
    </submittedName>
</protein>
<evidence type="ECO:0000256" key="8">
    <source>
        <dbReference type="ARBA" id="ARBA00023136"/>
    </source>
</evidence>
<gene>
    <name evidence="13" type="ORF">OW157_02275</name>
</gene>
<name>A0A9X3FVP9_9LACT</name>
<evidence type="ECO:0000313" key="13">
    <source>
        <dbReference type="EMBL" id="MCZ0725392.1"/>
    </source>
</evidence>
<dbReference type="InterPro" id="IPR036138">
    <property type="entry name" value="PBP_dimer_sf"/>
</dbReference>
<keyword evidence="6" id="KW-0573">Peptidoglycan synthesis</keyword>
<keyword evidence="5" id="KW-0133">Cell shape</keyword>
<keyword evidence="14" id="KW-1185">Reference proteome</keyword>
<evidence type="ECO:0000259" key="11">
    <source>
        <dbReference type="Pfam" id="PF00905"/>
    </source>
</evidence>
<feature type="domain" description="Penicillin-binding protein transpeptidase" evidence="11">
    <location>
        <begin position="341"/>
        <end position="665"/>
    </location>
</feature>
<dbReference type="SUPFAM" id="SSF56519">
    <property type="entry name" value="Penicillin binding protein dimerisation domain"/>
    <property type="match status" value="1"/>
</dbReference>
<dbReference type="EMBL" id="JAPRFR010000001">
    <property type="protein sequence ID" value="MCZ0725392.1"/>
    <property type="molecule type" value="Genomic_DNA"/>
</dbReference>
<dbReference type="InterPro" id="IPR001460">
    <property type="entry name" value="PCN-bd_Tpept"/>
</dbReference>
<dbReference type="Proteomes" id="UP001146670">
    <property type="component" value="Unassembled WGS sequence"/>
</dbReference>
<comment type="caution">
    <text evidence="13">The sequence shown here is derived from an EMBL/GenBank/DDBJ whole genome shotgun (WGS) entry which is preliminary data.</text>
</comment>
<keyword evidence="3" id="KW-1003">Cell membrane</keyword>
<dbReference type="InterPro" id="IPR005311">
    <property type="entry name" value="PBP_dimer"/>
</dbReference>
<reference evidence="13" key="1">
    <citation type="submission" date="2022-12" db="EMBL/GenBank/DDBJ databases">
        <title>Description and comparative metabolic analysis of Aerococcus sp. nov., isolated from the feces of a pig.</title>
        <authorList>
            <person name="Chang Y.-H."/>
        </authorList>
    </citation>
    <scope>NUCLEOTIDE SEQUENCE</scope>
    <source>
        <strain evidence="13">YH-aer222</strain>
    </source>
</reference>
<dbReference type="GO" id="GO:0071972">
    <property type="term" value="F:peptidoglycan L,D-transpeptidase activity"/>
    <property type="evidence" value="ECO:0007669"/>
    <property type="project" value="TreeGrafter"/>
</dbReference>
<dbReference type="Gene3D" id="3.90.1310.10">
    <property type="entry name" value="Penicillin-binding protein 2a (Domain 2)"/>
    <property type="match status" value="1"/>
</dbReference>
<organism evidence="13 14">
    <name type="scientific">Aerococcus kribbianus</name>
    <dbReference type="NCBI Taxonomy" id="2999064"/>
    <lineage>
        <taxon>Bacteria</taxon>
        <taxon>Bacillati</taxon>
        <taxon>Bacillota</taxon>
        <taxon>Bacilli</taxon>
        <taxon>Lactobacillales</taxon>
        <taxon>Aerococcaceae</taxon>
        <taxon>Aerococcus</taxon>
    </lineage>
</organism>